<feature type="domain" description="SnoaL-like" evidence="1">
    <location>
        <begin position="17"/>
        <end position="138"/>
    </location>
</feature>
<proteinExistence type="predicted"/>
<evidence type="ECO:0000313" key="2">
    <source>
        <dbReference type="EMBL" id="MFC2974045.1"/>
    </source>
</evidence>
<evidence type="ECO:0000259" key="1">
    <source>
        <dbReference type="Pfam" id="PF13474"/>
    </source>
</evidence>
<organism evidence="2 3">
    <name type="scientific">Azotobacter bryophylli</name>
    <dbReference type="NCBI Taxonomy" id="1986537"/>
    <lineage>
        <taxon>Bacteria</taxon>
        <taxon>Pseudomonadati</taxon>
        <taxon>Pseudomonadota</taxon>
        <taxon>Gammaproteobacteria</taxon>
        <taxon>Pseudomonadales</taxon>
        <taxon>Pseudomonadaceae</taxon>
        <taxon>Azotobacter</taxon>
    </lineage>
</organism>
<dbReference type="InterPro" id="IPR032710">
    <property type="entry name" value="NTF2-like_dom_sf"/>
</dbReference>
<keyword evidence="3" id="KW-1185">Reference proteome</keyword>
<dbReference type="Pfam" id="PF13474">
    <property type="entry name" value="SnoaL_3"/>
    <property type="match status" value="1"/>
</dbReference>
<reference evidence="3" key="1">
    <citation type="journal article" date="2019" name="Int. J. Syst. Evol. Microbiol.">
        <title>The Global Catalogue of Microorganisms (GCM) 10K type strain sequencing project: providing services to taxonomists for standard genome sequencing and annotation.</title>
        <authorList>
            <consortium name="The Broad Institute Genomics Platform"/>
            <consortium name="The Broad Institute Genome Sequencing Center for Infectious Disease"/>
            <person name="Wu L."/>
            <person name="Ma J."/>
        </authorList>
    </citation>
    <scope>NUCLEOTIDE SEQUENCE [LARGE SCALE GENOMIC DNA]</scope>
    <source>
        <strain evidence="3">KCTC 62195</strain>
    </source>
</reference>
<sequence>MNSILDHTCQPTAEEEIRALLERRMEAVRRQDLETIMVGYTPDVLAFDTIGKLQYQGIEAYRQHWRNCIGTCQGPIVMEMAEPHIEAADALAFAYWLCRCGCADPDGEVKAAWMRASACLRKVGGQWKIAHEHWSVPLDVESGRAQLELVP</sequence>
<dbReference type="Gene3D" id="3.10.450.50">
    <property type="match status" value="1"/>
</dbReference>
<gene>
    <name evidence="2" type="ORF">ACFOJE_17725</name>
</gene>
<accession>A0ABV7AXF0</accession>
<dbReference type="EMBL" id="JBHRSJ010000034">
    <property type="protein sequence ID" value="MFC2974045.1"/>
    <property type="molecule type" value="Genomic_DNA"/>
</dbReference>
<dbReference type="Proteomes" id="UP001595457">
    <property type="component" value="Unassembled WGS sequence"/>
</dbReference>
<evidence type="ECO:0000313" key="3">
    <source>
        <dbReference type="Proteomes" id="UP001595457"/>
    </source>
</evidence>
<protein>
    <submittedName>
        <fullName evidence="2">YybH family protein</fullName>
    </submittedName>
</protein>
<dbReference type="InterPro" id="IPR037401">
    <property type="entry name" value="SnoaL-like"/>
</dbReference>
<name>A0ABV7AXF0_9GAMM</name>
<comment type="caution">
    <text evidence="2">The sequence shown here is derived from an EMBL/GenBank/DDBJ whole genome shotgun (WGS) entry which is preliminary data.</text>
</comment>
<dbReference type="RefSeq" id="WP_377816006.1">
    <property type="nucleotide sequence ID" value="NZ_JBHRSJ010000034.1"/>
</dbReference>
<dbReference type="SUPFAM" id="SSF54427">
    <property type="entry name" value="NTF2-like"/>
    <property type="match status" value="1"/>
</dbReference>